<dbReference type="InterPro" id="IPR036661">
    <property type="entry name" value="Luciferase-like_sf"/>
</dbReference>
<dbReference type="PROSITE" id="PS00606">
    <property type="entry name" value="KS3_1"/>
    <property type="match status" value="1"/>
</dbReference>
<dbReference type="InterPro" id="IPR020845">
    <property type="entry name" value="AMP-binding_CS"/>
</dbReference>
<dbReference type="NCBIfam" id="TIGR04020">
    <property type="entry name" value="seco_metab_LLM"/>
    <property type="match status" value="1"/>
</dbReference>
<dbReference type="InterPro" id="IPR011251">
    <property type="entry name" value="Luciferase-like_dom"/>
</dbReference>
<dbReference type="Gene3D" id="3.40.47.10">
    <property type="match status" value="1"/>
</dbReference>
<dbReference type="Gene3D" id="3.30.70.250">
    <property type="entry name" value="Malonyl-CoA ACP transacylase, ACP-binding"/>
    <property type="match status" value="1"/>
</dbReference>
<evidence type="ECO:0000256" key="2">
    <source>
        <dbReference type="ARBA" id="ARBA00022450"/>
    </source>
</evidence>
<dbReference type="Pfam" id="PF22621">
    <property type="entry name" value="CurL-like_PKS_C"/>
    <property type="match status" value="1"/>
</dbReference>
<keyword evidence="5" id="KW-0677">Repeat</keyword>
<dbReference type="InterPro" id="IPR009081">
    <property type="entry name" value="PP-bd_ACP"/>
</dbReference>
<dbReference type="Pfam" id="PF13193">
    <property type="entry name" value="AMP-binding_C"/>
    <property type="match status" value="2"/>
</dbReference>
<dbReference type="Gene3D" id="3.40.366.10">
    <property type="entry name" value="Malonyl-Coenzyme A Acyl Carrier Protein, domain 2"/>
    <property type="match status" value="1"/>
</dbReference>
<dbReference type="InterPro" id="IPR001227">
    <property type="entry name" value="Ac_transferase_dom_sf"/>
</dbReference>
<evidence type="ECO:0000256" key="4">
    <source>
        <dbReference type="ARBA" id="ARBA00022679"/>
    </source>
</evidence>
<dbReference type="PANTHER" id="PTHR45527:SF1">
    <property type="entry name" value="FATTY ACID SYNTHASE"/>
    <property type="match status" value="1"/>
</dbReference>
<dbReference type="NCBIfam" id="NF003417">
    <property type="entry name" value="PRK04813.1"/>
    <property type="match status" value="4"/>
</dbReference>
<dbReference type="Proteomes" id="UP000278907">
    <property type="component" value="Unassembled WGS sequence"/>
</dbReference>
<dbReference type="SUPFAM" id="SSF52777">
    <property type="entry name" value="CoA-dependent acyltransferases"/>
    <property type="match status" value="8"/>
</dbReference>
<comment type="caution">
    <text evidence="9">The sequence shown here is derived from an EMBL/GenBank/DDBJ whole genome shotgun (WGS) entry which is preliminary data.</text>
</comment>
<dbReference type="NCBIfam" id="TIGR01720">
    <property type="entry name" value="NRPS-para261"/>
    <property type="match status" value="1"/>
</dbReference>
<comment type="similarity">
    <text evidence="6">In the C-terminal section; belongs to the NRP synthetase family.</text>
</comment>
<dbReference type="Gene3D" id="3.20.20.30">
    <property type="entry name" value="Luciferase-like domain"/>
    <property type="match status" value="1"/>
</dbReference>
<keyword evidence="2" id="KW-0596">Phosphopantetheine</keyword>
<dbReference type="Gene3D" id="2.30.38.10">
    <property type="entry name" value="Luciferase, Domain 3"/>
    <property type="match status" value="1"/>
</dbReference>
<dbReference type="Gene3D" id="1.10.1200.10">
    <property type="entry name" value="ACP-like"/>
    <property type="match status" value="3"/>
</dbReference>
<dbReference type="Gene3D" id="3.30.70.3290">
    <property type="match status" value="1"/>
</dbReference>
<dbReference type="InterPro" id="IPR016035">
    <property type="entry name" value="Acyl_Trfase/lysoPLipase"/>
</dbReference>
<dbReference type="InterPro" id="IPR014030">
    <property type="entry name" value="Ketoacyl_synth_N"/>
</dbReference>
<evidence type="ECO:0000259" key="8">
    <source>
        <dbReference type="PROSITE" id="PS52004"/>
    </source>
</evidence>
<dbReference type="SUPFAM" id="SSF55048">
    <property type="entry name" value="Probable ACP-binding domain of malonyl-CoA ACP transacylase"/>
    <property type="match status" value="1"/>
</dbReference>
<dbReference type="SUPFAM" id="SSF53901">
    <property type="entry name" value="Thiolase-like"/>
    <property type="match status" value="1"/>
</dbReference>
<sequence length="4850" mass="524305">MTEADDVQGEDTGNDIAVIGMAGRFPGARDLGDFWNNVRGGVESISFFSEAELERSPLIPEELWKHPRFIRAGGILEGADGFDHGFFDIPLREAQWMDPQQRVFLQCAWAALEDAAYDPTRYKGRISLYAGAGASGHLLNLLNEARKDPGAGLELATAGPESLAMKASFKLQLRGESIAVYTACSTGLVAIHMACQSLLTRQSDIALAGAVRIASPQRTGYLHQDGLIFSPDGHCRAFDHQAGGTVAGNGVGVVVLKPLADALRDGDHIHAVIKGSAVNNDGQQKVGYTAPSIEGQTEVIADALAYAGLEGDDISYVEAHGTGTSLGDPIEIAALTRAFRKTTERTGFCGIGSLKTNLGHLDAAAGVAGLIKVVLSLQHGELPPSLHFERPNPEIDFERSPFFVNTALKPWPRGDAPRRAGVSSFGIGGTNAHVVVEEAPPDAVSPRSLRPRHVVTLSARTPSALEAMARELAAHVEAAPGLSLADVAFTRNVGRRAFEHRRAVVAADGAELAERLRKPATVEAGRNRRVAFLFPGQGAQAVGMGRELHAAEPGFRKDVDAALGRLEPSLAAEVRALLLPAEGQEESAARKLSDPRVALPALFIVEHSLARLWMSWGVKPHALLGHSYGEYAAACVAGVLSPEDGLRLAVVRGALMARLPPGAMLAVGLEEAEVLPLLGDGLALAAVNGQGRCVVSGPVEAIAKLQGVLSERGVGVVRLPAAHAFHSSAVEPLMPDLARAVSSLRLKKPELPFVSSLTGTWIRPEEATDPTYWARQMRQPVRFAEGVEALLGEGCSVLLEVGPGTDLTSLVRARTRQEKHLLAAPSLRRRPTEGDHRGLLQSLGDLWSAGVDVAWQKFHGGEQRRRVPLPTYPFEEKSCRLESQGAPLVLPAPSATVFRPSEQSPTQKPPLATEVPASVGEIQQRVMDIWRERLGAVEMGPDDDFLELGGNSLMAAQMLTRLRETFNVQLPLSALFEAPTVAGISKRIEAMLQASHPSDGMAASELMVRIDRTGELPLSVVQERVWRMEQLDPGNPSLNMPLAVRLSGVLDVAVLARSINEVIRRHEMLRATYRVQDGRVIQRFAAEVRIQVPVVDLRGHGGDREAEALRLALEEAVRPFSLEHGPIVRSSLLRLEEAEHLMLLTVHHIAADTLSMVAFFREMAANYHAFLEGKPAPLPELAVQYVDAAAWERRSLAGGKLAAQEAYWREVLAELPPSLELASDRPRGTNLRLRGARFPVVLSQELSDALMAFSQREGVTPFMTLLAALSSVLARYSGREDIVVGTPVGNRARGELEPLIGFVAHAMALRTDLSGDPSFRELVARARETTIGASSHQDVPFEHLLPLVAPGRDPARSRLCDAALVLHAHIATAAPSVGGLGIRLVEVPGTPAQFGATLGELTLLLNESDSGGFHGFIEYATELYDESRVARLAGHLQTLLGAVLADPELRVSRMPLVAPEERSVPVPVVVEASAADLLSRLEARVERTPDAVAISTGTRRLTWRELAARARGLATRLKQEGVGVEVPVAVRMEPSVESVIALWGVLEAGGACLPVTAGEVAELASLLPVQGPRLLLVARSGDVPSLPKGFRALAVESVEAGGATAPQAVPPERLAFIVPSPDALGGRGRVMLSHRNIAHVLASLDARMGANEGGVWLAAGGPSADPAGLDLLWALVRGMRVVLPPERLAARFAVLGRKPDTRRPLDFSLSYFANDEDSLGEEKYELLLEGAKFADAHGFSAVWTPERRFHSFGGLYPQPSVVGGALAMLTRNVQIRAGSVVLPLHDPIEVAEQWSVVDNLSKGRVGISFATGWHANDFSLSPDTFARRREVLIERLEEVRRLWRGGTVKRRNGAGNEVELALRPRPKQAELPVWLTSTGNPETFRKAGEVGAGILTNVLGLGSSLDELAAKVALYRETYRKAGHGPGRGQVTLMLHTFLGEDLDAVREAVREPLLRYFRSSVDVFANLVASQGLQVDVRGLTPEDVEVMLAQGVEHYIREGGLFGSVEDCARVVERVRSLDVDEIACLVDFGVELEPMMSSLRLLDVLRKRSQVRPAETALAEGASEPGELLELIRSEGVTTLRCAPSQARALEELTGAGSSLDSVRQWMLGGEPQDVSARPAVELEASLVGAAWPSPASAPVYVRDASGGPVPVGVVGELAMGGAAIPLGFWNDLEATRARFISPPGSDERFFLTGQRARFRDTGVVELVAPARAAKVRRPAVKTARDTVATQVPAVRTPTAELPSALATPVARVPRDRPLPLSFPQQRIWYLNQLDPAGIAYNNTVTLRLDGAVDVTLLESSLNVLVRRHEVLRTTFALEDGGAHQVIATSMPLVLERLEAHGSTAEAREADALKLALVEARKPFDLVHGPVMRAALIRIGETDSVLHLTLHHIASDGWSGGVLFRELVAVYLALASGGPSPLPELPVQYADYAVWQRGWLRGPGMEAQLAYWKQQLAGTQVLELPTDRPRPARWSGRGGRLQVAVPRPLMEALWTVGRREGATPFMVLTAAFQTLLHRYSGQDDIIVGTSAAGRNRPELEGLIGCFLNTLAIRGDLSGAPTFVELLRRVKTASIGAYAHQEIPFERLVDELRVPRDPSRMPLVQAMLTFHNTPTVEVRTPGLGVKMIELDIGATKVDLSLELRETTDGLSGALEYPADLFDLSTVELLWERFVRLMQGIAANPSQRVAELPLLSEAERQRMLVTWNDTRETFAQDVSLHGLFEAQAARTPDAVAVVADDQRLTYAELEARANQLAHHLRTLGVGPEVRVGLCAERSVELVVGLLGVLKAGGAFVPLDPAYPTARLSYLMRDAALSVVVTQDALVDVLPAGGELLVAVDTEWSRIARHPSEPPRVASLPSQLAYVIYTSGSTGTPKGVLVPHQGLGNTLHSITRAHGVGPGRRVLQAAALGFDASVLEVLSTLVAGAELHLVPRESLLPGAPLRAVLEGRGITTVTLTPSSLSQLEPDGLPALETIISAGEACTPELARRWKPGRRLLNGYGPTEASVCATVSSELDVERPDIGRPIANMRAYVLDARGQPVPPGIPGELYLGGPGVARGYLGRPELTAERFGPDPFSGESGARLYRTGDRVRYREDGRLEYLGRTDFQVKLRGFRIELGEVEATLRQYPGVRDAVAIVREDPPGTRRLVGYVVHAADLDTTALRAFMKERLPEHLVPAAFVALESFPLSPSGKVDRGALPAPDAARLGTGKAFTEPRTEAEKTLAALWAQVLGVERVGLHDNFFELGGDSILGIQIVSRAKAAGLALEPAMLFERQTLVELAAAAGTAKAGTAEQGLVEGPVPLTPMQRVFFDDWALPEPHHYNLAAVLEVRQPVNAALLEEALRALVSHHDALRLRFTRTSEGWRQSLAGVPERVPVRRVDLSSVPEAEQGAALEAVGAEVHRSLDLGEGLLLRAALFERGAGRMDRLLLVVHHLAVDGVSLRPLLEDLEAAYTRLERGEPVVLPAKTTSFKSWAERLMQHADSQALGRELPLWKAASDVPALPVDLPGGEDTPGSEALVTVTLGAEESKALLGEVPTAYRARVDEVLLAAVARAVANWAGGRKVRLELEGHGREALFGDVDLSRTVGWFTSTFPLEVELPEGGSPGDGLRALRDARRRLPANGIGHGLLRHLRQDTVQTLRSSPHAEVGFNYLGQLDAAARGSERFVLTEEPSGPWHGPGGRRPHRLEVNAVVSEGRLKVSWAFSTSVHHRATIEAVAGDFVASLRELMAGRGTQDAERRSPGDFPLARLSPASLERLLRQYPDVEDLYPLTSLQQGMIFHVALAPPGSGVFHEQLAWTSRGKADVAALRRAWSEVIARNAILRTSFVHEGLSEPLQVVHAKVELPWTEHDLRGVLVEEQRARIAALVREDRTRGFKLSPAPLARMQVVRVEEEEYRFLWSHHHLVMDGWSVGLMLQQVFACYAALTEGREPSLPRPPAWRDYMAWVQRQDLSLAEAFWRKELAGFTTPTPLPGARPVAPGVEAAVTGEEKLWLSQEATASLQSFARRNAVTLNTLAQGAWALLLGRYAGEEDVVFGATVSGRPVDLPDAESMVGLFINSLPIRVGLPSGEAVVPWLQKLQARQLELRRYEHSPLVQVKGWSEVPRGLPLFDSLLIFENYPLDTSLGQNVPGLEVRDVESQEQGNYPLIAYVVPGEKLRLSLAYAPALLGAEMVARLLEHWRVLLEGLASGVERIADVAMLRDEERRRVLEDWNGPRIAFDEDASLSALFDARVARTPDALALMARDTRVTYRELSARAERLARRLRSVGVGPESRVALCADRSVEMVAAVLAVLKAGGAYVPLDPAYPRERLTWMVEESRPSVLLARRHLADRLPPHAGTPTLWLEEDGPEGGEPLPPAPGGDALAYVIFTSGSTGRPKGVMATHKATLNRFAWMWRTFPFEPGEVCVVKTALSFVDSVWELLGPLLAGVPSVLLPDDTVKDPARLVDALEAGRVTRLVLVPSLLRALLEVPDVARRLPSLRSWVTSGERLPDELAARFRERMPHARLLNLYGSSEVAADATADEVTAGPVSIGRPIDNLRAYVLDGSLRPVPPGVRGELYVAGPGVARGYLGRPEATAERFMPEPFGQEPGARMYRTGDVARWRMDGRLEYLGRADDQVKVRGARVEPGEVEASLALHPAVTRVAVVAHESAPGEARLVAWVVLKPEQVLDASALRAFLKERLPDFMVPSAFEALESLPLTPSGKVDRRLLRARVAPTGNAAEYVAPATPEELTLAGIWTELLGRPRIGARDDFFALGGHSLMAAQIVSRVREALGVELPLTAVFESPTLAGLAEVVSRMAGSMQQLADAPIARVSRELDPASLDQLSDEELDALLDATEAES</sequence>
<keyword evidence="3" id="KW-0597">Phosphoprotein</keyword>
<dbReference type="CDD" id="cd19531">
    <property type="entry name" value="LCL_NRPS-like"/>
    <property type="match status" value="2"/>
</dbReference>
<dbReference type="Pfam" id="PF00550">
    <property type="entry name" value="PP-binding"/>
    <property type="match status" value="3"/>
</dbReference>
<dbReference type="PROSITE" id="PS50075">
    <property type="entry name" value="CARRIER"/>
    <property type="match status" value="3"/>
</dbReference>
<dbReference type="InterPro" id="IPR025110">
    <property type="entry name" value="AMP-bd_C"/>
</dbReference>
<comment type="cofactor">
    <cofactor evidence="1">
        <name>pantetheine 4'-phosphate</name>
        <dbReference type="ChEBI" id="CHEBI:47942"/>
    </cofactor>
</comment>
<dbReference type="InterPro" id="IPR000873">
    <property type="entry name" value="AMP-dep_synth/lig_dom"/>
</dbReference>
<dbReference type="SMART" id="SM00827">
    <property type="entry name" value="PKS_AT"/>
    <property type="match status" value="1"/>
</dbReference>
<dbReference type="SMART" id="SM00825">
    <property type="entry name" value="PKS_KS"/>
    <property type="match status" value="1"/>
</dbReference>
<dbReference type="InterPro" id="IPR016039">
    <property type="entry name" value="Thiolase-like"/>
</dbReference>
<dbReference type="Gene3D" id="3.40.50.12780">
    <property type="entry name" value="N-terminal domain of ligase-like"/>
    <property type="match status" value="3"/>
</dbReference>
<dbReference type="Pfam" id="PF02801">
    <property type="entry name" value="Ketoacyl-synt_C"/>
    <property type="match status" value="1"/>
</dbReference>
<dbReference type="InterPro" id="IPR014031">
    <property type="entry name" value="Ketoacyl_synth_C"/>
</dbReference>
<accession>A0ABX9QT94</accession>
<dbReference type="InterPro" id="IPR010071">
    <property type="entry name" value="AA_adenyl_dom"/>
</dbReference>
<dbReference type="InterPro" id="IPR045851">
    <property type="entry name" value="AMP-bd_C_sf"/>
</dbReference>
<evidence type="ECO:0000313" key="9">
    <source>
        <dbReference type="EMBL" id="RKI17209.1"/>
    </source>
</evidence>
<dbReference type="Pfam" id="PF00668">
    <property type="entry name" value="Condensation"/>
    <property type="match status" value="4"/>
</dbReference>
<dbReference type="PANTHER" id="PTHR45527">
    <property type="entry name" value="NONRIBOSOMAL PEPTIDE SYNTHETASE"/>
    <property type="match status" value="1"/>
</dbReference>
<feature type="domain" description="Carrier" evidence="7">
    <location>
        <begin position="4733"/>
        <end position="4808"/>
    </location>
</feature>
<dbReference type="RefSeq" id="WP_120582309.1">
    <property type="nucleotide sequence ID" value="NZ_RAWI01000004.1"/>
</dbReference>
<keyword evidence="4" id="KW-0808">Transferase</keyword>
<feature type="domain" description="Carrier" evidence="7">
    <location>
        <begin position="3218"/>
        <end position="3292"/>
    </location>
</feature>
<proteinExistence type="inferred from homology"/>
<dbReference type="NCBIfam" id="TIGR01733">
    <property type="entry name" value="AA-adenyl-dom"/>
    <property type="match status" value="2"/>
</dbReference>
<dbReference type="InterPro" id="IPR014043">
    <property type="entry name" value="Acyl_transferase_dom"/>
</dbReference>
<dbReference type="InterPro" id="IPR010060">
    <property type="entry name" value="NRPS_synth"/>
</dbReference>
<dbReference type="InterPro" id="IPR016036">
    <property type="entry name" value="Malonyl_transacylase_ACP-bd"/>
</dbReference>
<evidence type="ECO:0000259" key="7">
    <source>
        <dbReference type="PROSITE" id="PS50075"/>
    </source>
</evidence>
<dbReference type="PROSITE" id="PS52004">
    <property type="entry name" value="KS3_2"/>
    <property type="match status" value="1"/>
</dbReference>
<dbReference type="SUPFAM" id="SSF56801">
    <property type="entry name" value="Acetyl-CoA synthetase-like"/>
    <property type="match status" value="4"/>
</dbReference>
<dbReference type="InterPro" id="IPR020841">
    <property type="entry name" value="PKS_Beta-ketoAc_synthase_dom"/>
</dbReference>
<dbReference type="InterPro" id="IPR042099">
    <property type="entry name" value="ANL_N_sf"/>
</dbReference>
<dbReference type="Gene3D" id="3.30.559.30">
    <property type="entry name" value="Nonribosomal peptide synthetase, condensation domain"/>
    <property type="match status" value="4"/>
</dbReference>
<evidence type="ECO:0000256" key="3">
    <source>
        <dbReference type="ARBA" id="ARBA00022553"/>
    </source>
</evidence>
<evidence type="ECO:0000256" key="5">
    <source>
        <dbReference type="ARBA" id="ARBA00022737"/>
    </source>
</evidence>
<dbReference type="SUPFAM" id="SSF51679">
    <property type="entry name" value="Bacterial luciferase-like"/>
    <property type="match status" value="1"/>
</dbReference>
<dbReference type="SUPFAM" id="SSF52151">
    <property type="entry name" value="FabD/lysophospholipase-like"/>
    <property type="match status" value="1"/>
</dbReference>
<evidence type="ECO:0000256" key="1">
    <source>
        <dbReference type="ARBA" id="ARBA00001957"/>
    </source>
</evidence>
<dbReference type="InterPro" id="IPR020806">
    <property type="entry name" value="PKS_PP-bd"/>
</dbReference>
<dbReference type="Pfam" id="PF00501">
    <property type="entry name" value="AMP-binding"/>
    <property type="match status" value="3"/>
</dbReference>
<evidence type="ECO:0000313" key="10">
    <source>
        <dbReference type="Proteomes" id="UP000278907"/>
    </source>
</evidence>
<dbReference type="InterPro" id="IPR036736">
    <property type="entry name" value="ACP-like_sf"/>
</dbReference>
<dbReference type="EMBL" id="RAWI01000004">
    <property type="protein sequence ID" value="RKI17209.1"/>
    <property type="molecule type" value="Genomic_DNA"/>
</dbReference>
<dbReference type="PROSITE" id="PS00012">
    <property type="entry name" value="PHOSPHOPANTETHEINE"/>
    <property type="match status" value="3"/>
</dbReference>
<dbReference type="Pfam" id="PF00698">
    <property type="entry name" value="Acyl_transf_1"/>
    <property type="match status" value="1"/>
</dbReference>
<keyword evidence="10" id="KW-1185">Reference proteome</keyword>
<evidence type="ECO:0000256" key="6">
    <source>
        <dbReference type="ARBA" id="ARBA00029443"/>
    </source>
</evidence>
<dbReference type="InterPro" id="IPR018201">
    <property type="entry name" value="Ketoacyl_synth_AS"/>
</dbReference>
<dbReference type="InterPro" id="IPR023213">
    <property type="entry name" value="CAT-like_dom_sf"/>
</dbReference>
<dbReference type="CDD" id="cd00833">
    <property type="entry name" value="PKS"/>
    <property type="match status" value="1"/>
</dbReference>
<organism evidence="9 10">
    <name type="scientific">Corallococcus praedator</name>
    <dbReference type="NCBI Taxonomy" id="2316724"/>
    <lineage>
        <taxon>Bacteria</taxon>
        <taxon>Pseudomonadati</taxon>
        <taxon>Myxococcota</taxon>
        <taxon>Myxococcia</taxon>
        <taxon>Myxococcales</taxon>
        <taxon>Cystobacterineae</taxon>
        <taxon>Myxococcaceae</taxon>
        <taxon>Corallococcus</taxon>
    </lineage>
</organism>
<dbReference type="PROSITE" id="PS00455">
    <property type="entry name" value="AMP_BINDING"/>
    <property type="match status" value="2"/>
</dbReference>
<feature type="domain" description="Carrier" evidence="7">
    <location>
        <begin position="917"/>
        <end position="992"/>
    </location>
</feature>
<dbReference type="InterPro" id="IPR024011">
    <property type="entry name" value="Biosynth_lucif-like_mOase_dom"/>
</dbReference>
<dbReference type="Gene3D" id="3.40.50.980">
    <property type="match status" value="1"/>
</dbReference>
<dbReference type="InterPro" id="IPR001242">
    <property type="entry name" value="Condensation_dom"/>
</dbReference>
<dbReference type="Gene3D" id="3.30.300.30">
    <property type="match status" value="2"/>
</dbReference>
<dbReference type="CDD" id="cd05930">
    <property type="entry name" value="A_NRPS"/>
    <property type="match status" value="2"/>
</dbReference>
<dbReference type="CDD" id="cd19543">
    <property type="entry name" value="DCL_NRPS"/>
    <property type="match status" value="1"/>
</dbReference>
<dbReference type="Pfam" id="PF00109">
    <property type="entry name" value="ketoacyl-synt"/>
    <property type="match status" value="1"/>
</dbReference>
<dbReference type="Gene3D" id="3.30.559.10">
    <property type="entry name" value="Chloramphenicol acetyltransferase-like domain"/>
    <property type="match status" value="4"/>
</dbReference>
<reference evidence="9 10" key="1">
    <citation type="submission" date="2018-09" db="EMBL/GenBank/DDBJ databases">
        <authorList>
            <person name="Livingstone P.G."/>
            <person name="Whitworth D.E."/>
        </authorList>
    </citation>
    <scope>NUCLEOTIDE SEQUENCE [LARGE SCALE GENOMIC DNA]</scope>
    <source>
        <strain evidence="9 10">CA031B</strain>
    </source>
</reference>
<name>A0ABX9QT94_9BACT</name>
<dbReference type="InterPro" id="IPR006162">
    <property type="entry name" value="Ppantetheine_attach_site"/>
</dbReference>
<dbReference type="CDD" id="cd19534">
    <property type="entry name" value="E_NRPS"/>
    <property type="match status" value="1"/>
</dbReference>
<dbReference type="SUPFAM" id="SSF47336">
    <property type="entry name" value="ACP-like"/>
    <property type="match status" value="3"/>
</dbReference>
<dbReference type="Pfam" id="PF00296">
    <property type="entry name" value="Bac_luciferase"/>
    <property type="match status" value="1"/>
</dbReference>
<protein>
    <submittedName>
        <fullName evidence="9">Amino acid adenylation domain-containing protein</fullName>
    </submittedName>
</protein>
<feature type="domain" description="Ketosynthase family 3 (KS3)" evidence="8">
    <location>
        <begin position="13"/>
        <end position="438"/>
    </location>
</feature>
<gene>
    <name evidence="9" type="ORF">D7Y13_01150</name>
</gene>
<dbReference type="SMART" id="SM00823">
    <property type="entry name" value="PKS_PP"/>
    <property type="match status" value="3"/>
</dbReference>